<accession>A0ABS2WMU9</accession>
<proteinExistence type="predicted"/>
<protein>
    <recommendedName>
        <fullName evidence="3">FeS cluster biogenesis domain-containing protein</fullName>
    </recommendedName>
</protein>
<keyword evidence="2" id="KW-1185">Reference proteome</keyword>
<dbReference type="InterPro" id="IPR035903">
    <property type="entry name" value="HesB-like_dom_sf"/>
</dbReference>
<sequence length="107" mass="11554">MDIQISPAAVARLKAILSQEEDGERLAVRVVPLTSGCGSPSFAIELTEARPGYLTVEKEGILFAFLRMKRNGWTAFTLISTGKTANSRSRIPSRRADGVAVSGRFGE</sequence>
<dbReference type="SUPFAM" id="SSF89360">
    <property type="entry name" value="HesB-like domain"/>
    <property type="match status" value="1"/>
</dbReference>
<name>A0ABS2WMU9_9BACL</name>
<evidence type="ECO:0000313" key="2">
    <source>
        <dbReference type="Proteomes" id="UP001177120"/>
    </source>
</evidence>
<evidence type="ECO:0000313" key="1">
    <source>
        <dbReference type="EMBL" id="MBN2910605.1"/>
    </source>
</evidence>
<dbReference type="Proteomes" id="UP001177120">
    <property type="component" value="Unassembled WGS sequence"/>
</dbReference>
<gene>
    <name evidence="1" type="ORF">JQC72_13960</name>
</gene>
<dbReference type="Gene3D" id="2.60.300.12">
    <property type="entry name" value="HesB-like domain"/>
    <property type="match status" value="1"/>
</dbReference>
<reference evidence="1" key="1">
    <citation type="journal article" date="2024" name="Int. J. Syst. Evol. Microbiol.">
        <title>Polycladomyces zharkentensis sp. nov., a novel thermophilic cellulose- and starch-degrading member of the Bacillota from a geothermal aquifer in Kazakhstan.</title>
        <authorList>
            <person name="Mashzhan A."/>
            <person name="Kistaubayeva A."/>
            <person name="Javier-Lopez R."/>
            <person name="Bissenova U."/>
            <person name="Bissenbay A."/>
            <person name="Birkeland N.K."/>
        </authorList>
    </citation>
    <scope>NUCLEOTIDE SEQUENCE</scope>
    <source>
        <strain evidence="1">ZKZ2T</strain>
    </source>
</reference>
<dbReference type="EMBL" id="JAFHAP010000013">
    <property type="protein sequence ID" value="MBN2910605.1"/>
    <property type="molecule type" value="Genomic_DNA"/>
</dbReference>
<dbReference type="RefSeq" id="WP_205496666.1">
    <property type="nucleotide sequence ID" value="NZ_JAFHAP010000013.1"/>
</dbReference>
<comment type="caution">
    <text evidence="1">The sequence shown here is derived from an EMBL/GenBank/DDBJ whole genome shotgun (WGS) entry which is preliminary data.</text>
</comment>
<organism evidence="1 2">
    <name type="scientific">Polycladomyces zharkentensis</name>
    <dbReference type="NCBI Taxonomy" id="2807616"/>
    <lineage>
        <taxon>Bacteria</taxon>
        <taxon>Bacillati</taxon>
        <taxon>Bacillota</taxon>
        <taxon>Bacilli</taxon>
        <taxon>Bacillales</taxon>
        <taxon>Thermoactinomycetaceae</taxon>
        <taxon>Polycladomyces</taxon>
    </lineage>
</organism>
<evidence type="ECO:0008006" key="3">
    <source>
        <dbReference type="Google" id="ProtNLM"/>
    </source>
</evidence>